<feature type="compositionally biased region" description="Basic and acidic residues" evidence="1">
    <location>
        <begin position="88"/>
        <end position="99"/>
    </location>
</feature>
<keyword evidence="3" id="KW-1185">Reference proteome</keyword>
<reference evidence="2 3" key="1">
    <citation type="submission" date="2019-02" db="EMBL/GenBank/DDBJ databases">
        <title>Deep-cultivation of Planctomycetes and their phenomic and genomic characterization uncovers novel biology.</title>
        <authorList>
            <person name="Wiegand S."/>
            <person name="Jogler M."/>
            <person name="Boedeker C."/>
            <person name="Pinto D."/>
            <person name="Vollmers J."/>
            <person name="Rivas-Marin E."/>
            <person name="Kohn T."/>
            <person name="Peeters S.H."/>
            <person name="Heuer A."/>
            <person name="Rast P."/>
            <person name="Oberbeckmann S."/>
            <person name="Bunk B."/>
            <person name="Jeske O."/>
            <person name="Meyerdierks A."/>
            <person name="Storesund J.E."/>
            <person name="Kallscheuer N."/>
            <person name="Luecker S."/>
            <person name="Lage O.M."/>
            <person name="Pohl T."/>
            <person name="Merkel B.J."/>
            <person name="Hornburger P."/>
            <person name="Mueller R.-W."/>
            <person name="Bruemmer F."/>
            <person name="Labrenz M."/>
            <person name="Spormann A.M."/>
            <person name="Op den Camp H."/>
            <person name="Overmann J."/>
            <person name="Amann R."/>
            <person name="Jetten M.S.M."/>
            <person name="Mascher T."/>
            <person name="Medema M.H."/>
            <person name="Devos D.P."/>
            <person name="Kaster A.-K."/>
            <person name="Ovreas L."/>
            <person name="Rohde M."/>
            <person name="Galperin M.Y."/>
            <person name="Jogler C."/>
        </authorList>
    </citation>
    <scope>NUCLEOTIDE SEQUENCE [LARGE SCALE GENOMIC DNA]</scope>
    <source>
        <strain evidence="2 3">Mal33</strain>
    </source>
</reference>
<evidence type="ECO:0000313" key="2">
    <source>
        <dbReference type="EMBL" id="QDV59359.1"/>
    </source>
</evidence>
<gene>
    <name evidence="2" type="ORF">Mal33_53870</name>
</gene>
<proteinExistence type="predicted"/>
<evidence type="ECO:0000256" key="1">
    <source>
        <dbReference type="SAM" id="MobiDB-lite"/>
    </source>
</evidence>
<dbReference type="Proteomes" id="UP000316770">
    <property type="component" value="Chromosome"/>
</dbReference>
<organism evidence="2 3">
    <name type="scientific">Rosistilla oblonga</name>
    <dbReference type="NCBI Taxonomy" id="2527990"/>
    <lineage>
        <taxon>Bacteria</taxon>
        <taxon>Pseudomonadati</taxon>
        <taxon>Planctomycetota</taxon>
        <taxon>Planctomycetia</taxon>
        <taxon>Pirellulales</taxon>
        <taxon>Pirellulaceae</taxon>
        <taxon>Rosistilla</taxon>
    </lineage>
</organism>
<evidence type="ECO:0000313" key="3">
    <source>
        <dbReference type="Proteomes" id="UP000316770"/>
    </source>
</evidence>
<name>A0A518J1Z5_9BACT</name>
<sequence>MWPKVRRAGRQSINVDVGYAASSARAETCREPITQKMWRIDTASCRRKSRRNRLLVGEEKARSTRSGNAVMTPLRQAVGAGKPSGGSAHEKSREPEDSGARGMISTKRCNISQQ</sequence>
<accession>A0A518J1Z5</accession>
<dbReference type="EMBL" id="CP036318">
    <property type="protein sequence ID" value="QDV59359.1"/>
    <property type="molecule type" value="Genomic_DNA"/>
</dbReference>
<dbReference type="AlphaFoldDB" id="A0A518J1Z5"/>
<feature type="region of interest" description="Disordered" evidence="1">
    <location>
        <begin position="56"/>
        <end position="114"/>
    </location>
</feature>
<protein>
    <submittedName>
        <fullName evidence="2">Uncharacterized protein</fullName>
    </submittedName>
</protein>